<dbReference type="PANTHER" id="PTHR12801:SF45">
    <property type="entry name" value="RNA EXONUCLEASE 4"/>
    <property type="match status" value="1"/>
</dbReference>
<evidence type="ECO:0000256" key="8">
    <source>
        <dbReference type="ARBA" id="ARBA00023242"/>
    </source>
</evidence>
<dbReference type="OrthoDB" id="8191639at2759"/>
<comment type="similarity">
    <text evidence="2">Belongs to the REXO4 family.</text>
</comment>
<protein>
    <recommendedName>
        <fullName evidence="3">RNA exonuclease 4</fullName>
    </recommendedName>
</protein>
<evidence type="ECO:0000313" key="12">
    <source>
        <dbReference type="EMBL" id="EIW80671.1"/>
    </source>
</evidence>
<evidence type="ECO:0000256" key="4">
    <source>
        <dbReference type="ARBA" id="ARBA00022552"/>
    </source>
</evidence>
<dbReference type="InterPro" id="IPR037431">
    <property type="entry name" value="REX4_DEDDh_dom"/>
</dbReference>
<dbReference type="InterPro" id="IPR047021">
    <property type="entry name" value="REXO1/3/4-like"/>
</dbReference>
<dbReference type="InterPro" id="IPR012337">
    <property type="entry name" value="RNaseH-like_sf"/>
</dbReference>
<feature type="compositionally biased region" description="Acidic residues" evidence="10">
    <location>
        <begin position="298"/>
        <end position="308"/>
    </location>
</feature>
<comment type="caution">
    <text evidence="12">The sequence shown here is derived from an EMBL/GenBank/DDBJ whole genome shotgun (WGS) entry which is preliminary data.</text>
</comment>
<dbReference type="SMART" id="SM00479">
    <property type="entry name" value="EXOIII"/>
    <property type="match status" value="1"/>
</dbReference>
<evidence type="ECO:0000256" key="10">
    <source>
        <dbReference type="SAM" id="MobiDB-lite"/>
    </source>
</evidence>
<dbReference type="InterPro" id="IPR013520">
    <property type="entry name" value="Ribonucl_H"/>
</dbReference>
<evidence type="ECO:0000256" key="2">
    <source>
        <dbReference type="ARBA" id="ARBA00010489"/>
    </source>
</evidence>
<dbReference type="InterPro" id="IPR036397">
    <property type="entry name" value="RNaseH_sf"/>
</dbReference>
<name>A0A5M3MQ35_CONPW</name>
<dbReference type="CDD" id="cd06144">
    <property type="entry name" value="REX4_like"/>
    <property type="match status" value="1"/>
</dbReference>
<dbReference type="Pfam" id="PF00929">
    <property type="entry name" value="RNase_T"/>
    <property type="match status" value="1"/>
</dbReference>
<reference evidence="13" key="1">
    <citation type="journal article" date="2012" name="Science">
        <title>The Paleozoic origin of enzymatic lignin decomposition reconstructed from 31 fungal genomes.</title>
        <authorList>
            <person name="Floudas D."/>
            <person name="Binder M."/>
            <person name="Riley R."/>
            <person name="Barry K."/>
            <person name="Blanchette R.A."/>
            <person name="Henrissat B."/>
            <person name="Martinez A.T."/>
            <person name="Otillar R."/>
            <person name="Spatafora J.W."/>
            <person name="Yadav J.S."/>
            <person name="Aerts A."/>
            <person name="Benoit I."/>
            <person name="Boyd A."/>
            <person name="Carlson A."/>
            <person name="Copeland A."/>
            <person name="Coutinho P.M."/>
            <person name="de Vries R.P."/>
            <person name="Ferreira P."/>
            <person name="Findley K."/>
            <person name="Foster B."/>
            <person name="Gaskell J."/>
            <person name="Glotzer D."/>
            <person name="Gorecki P."/>
            <person name="Heitman J."/>
            <person name="Hesse C."/>
            <person name="Hori C."/>
            <person name="Igarashi K."/>
            <person name="Jurgens J.A."/>
            <person name="Kallen N."/>
            <person name="Kersten P."/>
            <person name="Kohler A."/>
            <person name="Kuees U."/>
            <person name="Kumar T.K.A."/>
            <person name="Kuo A."/>
            <person name="LaButti K."/>
            <person name="Larrondo L.F."/>
            <person name="Lindquist E."/>
            <person name="Ling A."/>
            <person name="Lombard V."/>
            <person name="Lucas S."/>
            <person name="Lundell T."/>
            <person name="Martin R."/>
            <person name="McLaughlin D.J."/>
            <person name="Morgenstern I."/>
            <person name="Morin E."/>
            <person name="Murat C."/>
            <person name="Nagy L.G."/>
            <person name="Nolan M."/>
            <person name="Ohm R.A."/>
            <person name="Patyshakuliyeva A."/>
            <person name="Rokas A."/>
            <person name="Ruiz-Duenas F.J."/>
            <person name="Sabat G."/>
            <person name="Salamov A."/>
            <person name="Samejima M."/>
            <person name="Schmutz J."/>
            <person name="Slot J.C."/>
            <person name="St John F."/>
            <person name="Stenlid J."/>
            <person name="Sun H."/>
            <person name="Sun S."/>
            <person name="Syed K."/>
            <person name="Tsang A."/>
            <person name="Wiebenga A."/>
            <person name="Young D."/>
            <person name="Pisabarro A."/>
            <person name="Eastwood D.C."/>
            <person name="Martin F."/>
            <person name="Cullen D."/>
            <person name="Grigoriev I.V."/>
            <person name="Hibbett D.S."/>
        </authorList>
    </citation>
    <scope>NUCLEOTIDE SEQUENCE [LARGE SCALE GENOMIC DNA]</scope>
    <source>
        <strain evidence="13">RWD-64-598 SS2</strain>
    </source>
</reference>
<comment type="function">
    <text evidence="9">Exoribonuclease involved in ribosome biosynthesis. Involved in the processing of ITS1, the internal transcribed spacer localized between the 18S and 5.8S rRNAs.</text>
</comment>
<proteinExistence type="inferred from homology"/>
<dbReference type="KEGG" id="cput:CONPUDRAFT_105747"/>
<dbReference type="EMBL" id="JH711579">
    <property type="protein sequence ID" value="EIW80671.1"/>
    <property type="molecule type" value="Genomic_DNA"/>
</dbReference>
<evidence type="ECO:0000256" key="3">
    <source>
        <dbReference type="ARBA" id="ARBA00016937"/>
    </source>
</evidence>
<evidence type="ECO:0000256" key="7">
    <source>
        <dbReference type="ARBA" id="ARBA00022839"/>
    </source>
</evidence>
<dbReference type="SUPFAM" id="SSF53098">
    <property type="entry name" value="Ribonuclease H-like"/>
    <property type="match status" value="1"/>
</dbReference>
<keyword evidence="5" id="KW-0540">Nuclease</keyword>
<dbReference type="GO" id="GO:0008408">
    <property type="term" value="F:3'-5' exonuclease activity"/>
    <property type="evidence" value="ECO:0007669"/>
    <property type="project" value="InterPro"/>
</dbReference>
<feature type="region of interest" description="Disordered" evidence="10">
    <location>
        <begin position="277"/>
        <end position="360"/>
    </location>
</feature>
<evidence type="ECO:0000259" key="11">
    <source>
        <dbReference type="SMART" id="SM00479"/>
    </source>
</evidence>
<keyword evidence="13" id="KW-1185">Reference proteome</keyword>
<dbReference type="FunFam" id="3.30.420.10:FF:000007">
    <property type="entry name" value="Interferon-stimulated exonuclease gene 20"/>
    <property type="match status" value="1"/>
</dbReference>
<dbReference type="Gene3D" id="3.30.420.10">
    <property type="entry name" value="Ribonuclease H-like superfamily/Ribonuclease H"/>
    <property type="match status" value="1"/>
</dbReference>
<comment type="subcellular location">
    <subcellularLocation>
        <location evidence="1">Nucleus</location>
    </subcellularLocation>
</comment>
<gene>
    <name evidence="12" type="ORF">CONPUDRAFT_105747</name>
</gene>
<sequence>MAAKGKAPAVGAASSNWLALQKTISKKASSADGPPQKRRKVDKTRSVSVAPVASTSKTTIEDDFPRNHNHTRIAQVKADEPVDYDSTERKNGESLGHLRKMIFGKVEHTSAQQAPGKYVAVDCEMVGVGIDGAESSLARVSLVNYHGYVLLDEFVRQKERVADYRTQWSGIREKDMLLAKPFNEIQAQVAEIVKDKVLIGHAIHNDLKALLLSHPGPMTRDTQHLAAKHNVVKGKRPALRNLVKQELNVTIQGGEHSSVTDARATMAVFRLHRKEWEKGIRPMPSSSQPASRKRSAEDADVDDLEEGESEKRQMPVGGRKGVSSGLSTIIKRKGASASEKPRNEWWKDLGSSKVKGTLRL</sequence>
<dbReference type="AlphaFoldDB" id="A0A5M3MQ35"/>
<dbReference type="Proteomes" id="UP000053558">
    <property type="component" value="Unassembled WGS sequence"/>
</dbReference>
<dbReference type="RefSeq" id="XP_007769562.1">
    <property type="nucleotide sequence ID" value="XM_007771372.1"/>
</dbReference>
<keyword evidence="4" id="KW-0698">rRNA processing</keyword>
<dbReference type="PANTHER" id="PTHR12801">
    <property type="entry name" value="RNA EXONUCLEASE REXO1 / RECO3 FAMILY MEMBER-RELATED"/>
    <property type="match status" value="1"/>
</dbReference>
<evidence type="ECO:0000256" key="5">
    <source>
        <dbReference type="ARBA" id="ARBA00022722"/>
    </source>
</evidence>
<dbReference type="GO" id="GO:0005634">
    <property type="term" value="C:nucleus"/>
    <property type="evidence" value="ECO:0007669"/>
    <property type="project" value="UniProtKB-SubCell"/>
</dbReference>
<evidence type="ECO:0000256" key="9">
    <source>
        <dbReference type="ARBA" id="ARBA00025599"/>
    </source>
</evidence>
<feature type="domain" description="Exonuclease" evidence="11">
    <location>
        <begin position="117"/>
        <end position="278"/>
    </location>
</feature>
<dbReference type="GeneID" id="19198553"/>
<keyword evidence="6" id="KW-0378">Hydrolase</keyword>
<dbReference type="OMA" id="RIHRKEW"/>
<evidence type="ECO:0000256" key="1">
    <source>
        <dbReference type="ARBA" id="ARBA00004123"/>
    </source>
</evidence>
<dbReference type="GO" id="GO:0000027">
    <property type="term" value="P:ribosomal large subunit assembly"/>
    <property type="evidence" value="ECO:0007669"/>
    <property type="project" value="TreeGrafter"/>
</dbReference>
<dbReference type="GO" id="GO:0003676">
    <property type="term" value="F:nucleic acid binding"/>
    <property type="evidence" value="ECO:0007669"/>
    <property type="project" value="InterPro"/>
</dbReference>
<evidence type="ECO:0000256" key="6">
    <source>
        <dbReference type="ARBA" id="ARBA00022801"/>
    </source>
</evidence>
<organism evidence="12 13">
    <name type="scientific">Coniophora puteana (strain RWD-64-598)</name>
    <name type="common">Brown rot fungus</name>
    <dbReference type="NCBI Taxonomy" id="741705"/>
    <lineage>
        <taxon>Eukaryota</taxon>
        <taxon>Fungi</taxon>
        <taxon>Dikarya</taxon>
        <taxon>Basidiomycota</taxon>
        <taxon>Agaricomycotina</taxon>
        <taxon>Agaricomycetes</taxon>
        <taxon>Agaricomycetidae</taxon>
        <taxon>Boletales</taxon>
        <taxon>Coniophorineae</taxon>
        <taxon>Coniophoraceae</taxon>
        <taxon>Coniophora</taxon>
    </lineage>
</organism>
<feature type="region of interest" description="Disordered" evidence="10">
    <location>
        <begin position="25"/>
        <end position="73"/>
    </location>
</feature>
<keyword evidence="7" id="KW-0269">Exonuclease</keyword>
<evidence type="ECO:0000313" key="13">
    <source>
        <dbReference type="Proteomes" id="UP000053558"/>
    </source>
</evidence>
<keyword evidence="8" id="KW-0539">Nucleus</keyword>
<dbReference type="GO" id="GO:0006364">
    <property type="term" value="P:rRNA processing"/>
    <property type="evidence" value="ECO:0007669"/>
    <property type="project" value="UniProtKB-KW"/>
</dbReference>
<accession>A0A5M3MQ35</accession>